<comment type="similarity">
    <text evidence="1">Belongs to the methyltransferase superfamily. L-isoaspartyl/D-aspartyl protein methyltransferase family.</text>
</comment>
<sequence>MALNLKLGRSGRKSAASGAERVGGLNRGLNSEFLSMDIKYPFRMGSFVSTAKSNDQLVDILLEADYIKSSLIESVFRAVDRAEYFLTGTRETAYKDLAWQRGNLHISSPRICATAMEALELVPGLSFLNMGSGTGYFSTMVGLILGINGINHGIEIHADVIDYAHQRLEDFKKFSGAIDAFDFCEPKFMQ</sequence>
<dbReference type="InterPro" id="IPR029063">
    <property type="entry name" value="SAM-dependent_MTases_sf"/>
</dbReference>
<dbReference type="Gene3D" id="3.40.50.150">
    <property type="entry name" value="Vaccinia Virus protein VP39"/>
    <property type="match status" value="1"/>
</dbReference>
<dbReference type="Pfam" id="PF01135">
    <property type="entry name" value="PCMT"/>
    <property type="match status" value="1"/>
</dbReference>
<accession>A0AAR5QIA0</accession>
<dbReference type="EnsemblMetazoa" id="XM_019917399.1">
    <property type="protein sequence ID" value="XP_019772958.1"/>
    <property type="gene ID" value="LOC109546409"/>
</dbReference>
<reference evidence="3" key="1">
    <citation type="journal article" date="2013" name="Genome Biol.">
        <title>Draft genome of the mountain pine beetle, Dendroctonus ponderosae Hopkins, a major forest pest.</title>
        <authorList>
            <person name="Keeling C.I."/>
            <person name="Yuen M.M."/>
            <person name="Liao N.Y."/>
            <person name="Docking T.R."/>
            <person name="Chan S.K."/>
            <person name="Taylor G.A."/>
            <person name="Palmquist D.L."/>
            <person name="Jackman S.D."/>
            <person name="Nguyen A."/>
            <person name="Li M."/>
            <person name="Henderson H."/>
            <person name="Janes J.K."/>
            <person name="Zhao Y."/>
            <person name="Pandoh P."/>
            <person name="Moore R."/>
            <person name="Sperling F.A."/>
            <person name="Huber D.P."/>
            <person name="Birol I."/>
            <person name="Jones S.J."/>
            <person name="Bohlmann J."/>
        </authorList>
    </citation>
    <scope>NUCLEOTIDE SEQUENCE</scope>
</reference>
<dbReference type="PANTHER" id="PTHR11579:SF9">
    <property type="entry name" value="PROTEIN-L-ISOASPARTATE O-METHYLTRANSFERASE"/>
    <property type="match status" value="1"/>
</dbReference>
<dbReference type="GO" id="GO:0005737">
    <property type="term" value="C:cytoplasm"/>
    <property type="evidence" value="ECO:0007669"/>
    <property type="project" value="TreeGrafter"/>
</dbReference>
<name>A0AAR5QIA0_DENPD</name>
<dbReference type="Proteomes" id="UP000019118">
    <property type="component" value="Unassembled WGS sequence"/>
</dbReference>
<dbReference type="SUPFAM" id="SSF53335">
    <property type="entry name" value="S-adenosyl-L-methionine-dependent methyltransferases"/>
    <property type="match status" value="1"/>
</dbReference>
<keyword evidence="3" id="KW-1185">Reference proteome</keyword>
<dbReference type="AlphaFoldDB" id="A0AAR5QIA0"/>
<protein>
    <submittedName>
        <fullName evidence="2">Uncharacterized protein</fullName>
    </submittedName>
</protein>
<evidence type="ECO:0000313" key="2">
    <source>
        <dbReference type="EnsemblMetazoa" id="XP_019772958.1"/>
    </source>
</evidence>
<evidence type="ECO:0000313" key="3">
    <source>
        <dbReference type="Proteomes" id="UP000019118"/>
    </source>
</evidence>
<dbReference type="GO" id="GO:0004719">
    <property type="term" value="F:protein-L-isoaspartate (D-aspartate) O-methyltransferase activity"/>
    <property type="evidence" value="ECO:0007669"/>
    <property type="project" value="InterPro"/>
</dbReference>
<dbReference type="PANTHER" id="PTHR11579">
    <property type="entry name" value="PROTEIN-L-ISOASPARTATE O-METHYLTRANSFERASE"/>
    <property type="match status" value="1"/>
</dbReference>
<proteinExistence type="inferred from homology"/>
<organism evidence="2 3">
    <name type="scientific">Dendroctonus ponderosae</name>
    <name type="common">Mountain pine beetle</name>
    <dbReference type="NCBI Taxonomy" id="77166"/>
    <lineage>
        <taxon>Eukaryota</taxon>
        <taxon>Metazoa</taxon>
        <taxon>Ecdysozoa</taxon>
        <taxon>Arthropoda</taxon>
        <taxon>Hexapoda</taxon>
        <taxon>Insecta</taxon>
        <taxon>Pterygota</taxon>
        <taxon>Neoptera</taxon>
        <taxon>Endopterygota</taxon>
        <taxon>Coleoptera</taxon>
        <taxon>Polyphaga</taxon>
        <taxon>Cucujiformia</taxon>
        <taxon>Curculionidae</taxon>
        <taxon>Scolytinae</taxon>
        <taxon>Dendroctonus</taxon>
    </lineage>
</organism>
<dbReference type="InterPro" id="IPR000682">
    <property type="entry name" value="PCMT"/>
</dbReference>
<evidence type="ECO:0000256" key="1">
    <source>
        <dbReference type="ARBA" id="ARBA00005369"/>
    </source>
</evidence>
<reference evidence="2" key="2">
    <citation type="submission" date="2024-08" db="UniProtKB">
        <authorList>
            <consortium name="EnsemblMetazoa"/>
        </authorList>
    </citation>
    <scope>IDENTIFICATION</scope>
</reference>